<dbReference type="InterPro" id="IPR000315">
    <property type="entry name" value="Znf_B-box"/>
</dbReference>
<evidence type="ECO:0000259" key="5">
    <source>
        <dbReference type="PROSITE" id="PS50119"/>
    </source>
</evidence>
<dbReference type="EMBL" id="RHFK02000016">
    <property type="protein sequence ID" value="TWW63390.1"/>
    <property type="molecule type" value="Genomic_DNA"/>
</dbReference>
<protein>
    <recommendedName>
        <fullName evidence="5">B box-type domain-containing protein</fullName>
    </recommendedName>
</protein>
<comment type="caution">
    <text evidence="6">The sequence shown here is derived from an EMBL/GenBank/DDBJ whole genome shotgun (WGS) entry which is preliminary data.</text>
</comment>
<dbReference type="PANTHER" id="PTHR25465">
    <property type="entry name" value="B-BOX DOMAIN CONTAINING"/>
    <property type="match status" value="1"/>
</dbReference>
<keyword evidence="2 4" id="KW-0863">Zinc-finger</keyword>
<dbReference type="Proteomes" id="UP000324091">
    <property type="component" value="Chromosome 3"/>
</dbReference>
<gene>
    <name evidence="6" type="ORF">D4764_03G0003980</name>
</gene>
<dbReference type="Gene3D" id="3.30.160.60">
    <property type="entry name" value="Classic Zinc Finger"/>
    <property type="match status" value="2"/>
</dbReference>
<evidence type="ECO:0000256" key="3">
    <source>
        <dbReference type="ARBA" id="ARBA00022833"/>
    </source>
</evidence>
<dbReference type="Gene3D" id="4.10.830.40">
    <property type="match status" value="2"/>
</dbReference>
<evidence type="ECO:0000256" key="4">
    <source>
        <dbReference type="PROSITE-ProRule" id="PRU00024"/>
    </source>
</evidence>
<dbReference type="SUPFAM" id="SSF57845">
    <property type="entry name" value="B-box zinc-binding domain"/>
    <property type="match status" value="2"/>
</dbReference>
<dbReference type="GO" id="GO:0008270">
    <property type="term" value="F:zinc ion binding"/>
    <property type="evidence" value="ECO:0007669"/>
    <property type="project" value="UniProtKB-KW"/>
</dbReference>
<proteinExistence type="predicted"/>
<dbReference type="PROSITE" id="PS50119">
    <property type="entry name" value="ZF_BBOX"/>
    <property type="match status" value="2"/>
</dbReference>
<keyword evidence="7" id="KW-1185">Reference proteome</keyword>
<keyword evidence="1" id="KW-0479">Metal-binding</keyword>
<reference evidence="6 7" key="1">
    <citation type="submission" date="2019-04" db="EMBL/GenBank/DDBJ databases">
        <title>Chromosome genome assembly for Takifugu flavidus.</title>
        <authorList>
            <person name="Xiao S."/>
        </authorList>
    </citation>
    <scope>NUCLEOTIDE SEQUENCE [LARGE SCALE GENOMIC DNA]</scope>
    <source>
        <strain evidence="6">HTHZ2018</strain>
        <tissue evidence="6">Muscle</tissue>
    </source>
</reference>
<evidence type="ECO:0000256" key="2">
    <source>
        <dbReference type="ARBA" id="ARBA00022771"/>
    </source>
</evidence>
<sequence length="777" mass="86841">VIKITMSGEQSKEPGVIVCDMCADNDRKPAQKTCMKCEIAMCGEHLKPHLTTPVLLQTHPLTEPVALGATTKCPQHGKLLEYYCLDDLTCVCVSCAIEDQHRLHNMKTFSTARKELKEKLVHEQRDLLTRTGRKDTSLEEWIKVETKKATRSSVQLVDAVKQLRDLALTSVQNSVSARMVSIKTSTGSFRAAQGETDTFRFLQMYFTLTIKGYITLFSSSLLSQYFSTALLTSHPLITPHLLSTSPPGPASPLLLVHSPSLQPIDFVRAQKNGLFPVFPGLPEFLFARGVIKITMSGEPSKEPGVIVCDMCADNDRKPAQKTCMKCEIAMCGEHLKPHLTTPVLLQTHPLTEPVALGATTKCPQHGKLLEYYCLDDLTCVCVSCAIEDQHRLHNMKTFSTARKELKEKLVHEQRDLLTRTGGRDTSLEEWMKVETEKVTRSGDQLVDAVKQLRDLALTSVQNSVSARMVSIKTSMGSFQAAQGETDTFRFLQMYSQVNQDVEKAKAVDLTRGLEPGVNRDTLVQQVSQYGVKMVAQAEHFWKSLVVLVDPEKQAEIFSKEPTQTFEPRIAGPRVTLSRDKRKIFYSKSLTQQNRASVFHIQDTDPKLRSSKLQKWVLSLSGDYDWTIGLCRSNYVGSNNNDAFGLSYIDKRLKCLTAGQRCDVSGLDNLVGQQTYEVIWHQPDSLSFFSLTAQQERTKVVSIELDPSDNDLTPFVCLHVEKLQSQPVTYAGYYQTPQQSTKSCTCGQVYYLDDCPINCSCGKSISDQGTTDLVCELL</sequence>
<name>A0A5C6NBV8_9TELE</name>
<dbReference type="Pfam" id="PF00643">
    <property type="entry name" value="zf-B_box"/>
    <property type="match status" value="2"/>
</dbReference>
<dbReference type="PANTHER" id="PTHR25465:SF31">
    <property type="entry name" value="RING-TYPE DOMAIN-CONTAINING PROTEIN"/>
    <property type="match status" value="1"/>
</dbReference>
<dbReference type="InterPro" id="IPR051051">
    <property type="entry name" value="E3_ubiq-ligase_TRIM/RNF"/>
</dbReference>
<organism evidence="6 7">
    <name type="scientific">Takifugu flavidus</name>
    <name type="common">sansaifugu</name>
    <dbReference type="NCBI Taxonomy" id="433684"/>
    <lineage>
        <taxon>Eukaryota</taxon>
        <taxon>Metazoa</taxon>
        <taxon>Chordata</taxon>
        <taxon>Craniata</taxon>
        <taxon>Vertebrata</taxon>
        <taxon>Euteleostomi</taxon>
        <taxon>Actinopterygii</taxon>
        <taxon>Neopterygii</taxon>
        <taxon>Teleostei</taxon>
        <taxon>Neoteleostei</taxon>
        <taxon>Acanthomorphata</taxon>
        <taxon>Eupercaria</taxon>
        <taxon>Tetraodontiformes</taxon>
        <taxon>Tetradontoidea</taxon>
        <taxon>Tetraodontidae</taxon>
        <taxon>Takifugu</taxon>
    </lineage>
</organism>
<dbReference type="SMART" id="SM00336">
    <property type="entry name" value="BBOX"/>
    <property type="match status" value="2"/>
</dbReference>
<keyword evidence="3" id="KW-0862">Zinc</keyword>
<dbReference type="AlphaFoldDB" id="A0A5C6NBV8"/>
<dbReference type="CDD" id="cd19769">
    <property type="entry name" value="Bbox2_TRIM16-like"/>
    <property type="match status" value="2"/>
</dbReference>
<evidence type="ECO:0000313" key="6">
    <source>
        <dbReference type="EMBL" id="TWW63390.1"/>
    </source>
</evidence>
<evidence type="ECO:0000256" key="1">
    <source>
        <dbReference type="ARBA" id="ARBA00022723"/>
    </source>
</evidence>
<feature type="non-terminal residue" evidence="6">
    <location>
        <position position="1"/>
    </location>
</feature>
<evidence type="ECO:0000313" key="7">
    <source>
        <dbReference type="Proteomes" id="UP000324091"/>
    </source>
</evidence>
<feature type="domain" description="B box-type" evidence="5">
    <location>
        <begin position="357"/>
        <end position="398"/>
    </location>
</feature>
<feature type="domain" description="B box-type" evidence="5">
    <location>
        <begin position="68"/>
        <end position="109"/>
    </location>
</feature>
<accession>A0A5C6NBV8</accession>